<dbReference type="PANTHER" id="PTHR46913">
    <property type="entry name" value="RING-H2 FINGER PROTEIN ATL16"/>
    <property type="match status" value="1"/>
</dbReference>
<evidence type="ECO:0000256" key="3">
    <source>
        <dbReference type="ARBA" id="ARBA00012483"/>
    </source>
</evidence>
<keyword evidence="8" id="KW-0862">Zinc</keyword>
<evidence type="ECO:0000256" key="5">
    <source>
        <dbReference type="ARBA" id="ARBA00022723"/>
    </source>
</evidence>
<keyword evidence="6 9" id="KW-0863">Zinc-finger</keyword>
<dbReference type="Proteomes" id="UP000734854">
    <property type="component" value="Unassembled WGS sequence"/>
</dbReference>
<dbReference type="UniPathway" id="UPA00143"/>
<name>A0A8J5GA40_ZINOF</name>
<evidence type="ECO:0000256" key="2">
    <source>
        <dbReference type="ARBA" id="ARBA00004906"/>
    </source>
</evidence>
<evidence type="ECO:0000256" key="7">
    <source>
        <dbReference type="ARBA" id="ARBA00022786"/>
    </source>
</evidence>
<comment type="caution">
    <text evidence="13">The sequence shown here is derived from an EMBL/GenBank/DDBJ whole genome shotgun (WGS) entry which is preliminary data.</text>
</comment>
<feature type="region of interest" description="Disordered" evidence="10">
    <location>
        <begin position="174"/>
        <end position="198"/>
    </location>
</feature>
<keyword evidence="14" id="KW-1185">Reference proteome</keyword>
<dbReference type="SMART" id="SM00184">
    <property type="entry name" value="RING"/>
    <property type="match status" value="1"/>
</dbReference>
<keyword evidence="11" id="KW-0472">Membrane</keyword>
<feature type="compositionally biased region" description="Polar residues" evidence="10">
    <location>
        <begin position="304"/>
        <end position="315"/>
    </location>
</feature>
<evidence type="ECO:0000313" key="14">
    <source>
        <dbReference type="Proteomes" id="UP000734854"/>
    </source>
</evidence>
<proteinExistence type="predicted"/>
<dbReference type="PROSITE" id="PS50089">
    <property type="entry name" value="ZF_RING_2"/>
    <property type="match status" value="1"/>
</dbReference>
<gene>
    <name evidence="13" type="ORF">ZIOFF_036222</name>
</gene>
<dbReference type="InterPro" id="IPR044600">
    <property type="entry name" value="ATL1/ATL16-like"/>
</dbReference>
<evidence type="ECO:0000256" key="10">
    <source>
        <dbReference type="SAM" id="MobiDB-lite"/>
    </source>
</evidence>
<evidence type="ECO:0000259" key="12">
    <source>
        <dbReference type="PROSITE" id="PS50089"/>
    </source>
</evidence>
<dbReference type="OrthoDB" id="9984778at2759"/>
<dbReference type="GO" id="GO:0008270">
    <property type="term" value="F:zinc ion binding"/>
    <property type="evidence" value="ECO:0007669"/>
    <property type="project" value="UniProtKB-KW"/>
</dbReference>
<dbReference type="InterPro" id="IPR001841">
    <property type="entry name" value="Znf_RING"/>
</dbReference>
<dbReference type="PANTHER" id="PTHR46913:SF22">
    <property type="entry name" value="RING-TYPE E3 UBIQUITIN TRANSFERASE"/>
    <property type="match status" value="1"/>
</dbReference>
<evidence type="ECO:0000256" key="9">
    <source>
        <dbReference type="PROSITE-ProRule" id="PRU00175"/>
    </source>
</evidence>
<sequence length="334" mass="36552">MASQSWVPYLPTRDCSMGFCSVYCPQWCYVLLPPPPPPLASSSATASAIFFATIGILAGALLLLCYRAFASHHCIWLDRYYQTRFPGDNAGGQSTWPNGLDEALIRKIAVHEYRLGDGAVHGTVCAVCLSEFREAERLRLLPKCGHAFHLPCIDAWLNSRSNCPLCRSDIAPPLHPPPAPEALETERGREEEASRAEEVTVNIENEINVDSEETTPAPEEAVDAIVEARDGDEVRSFLVNADRIHIGIHIGDVLKMKMEDEIAQAKKGVWIGSGGGSSGRRSAGQHRKNKGLHGVMRPVAMKRSCTNGKLWSNTKHVGKGRNGSPLQEEETSSE</sequence>
<evidence type="ECO:0000256" key="6">
    <source>
        <dbReference type="ARBA" id="ARBA00022771"/>
    </source>
</evidence>
<feature type="domain" description="RING-type" evidence="12">
    <location>
        <begin position="125"/>
        <end position="167"/>
    </location>
</feature>
<evidence type="ECO:0000256" key="1">
    <source>
        <dbReference type="ARBA" id="ARBA00000900"/>
    </source>
</evidence>
<keyword evidence="4" id="KW-0808">Transferase</keyword>
<protein>
    <recommendedName>
        <fullName evidence="3">RING-type E3 ubiquitin transferase</fullName>
        <ecNumber evidence="3">2.3.2.27</ecNumber>
    </recommendedName>
</protein>
<keyword evidence="7" id="KW-0833">Ubl conjugation pathway</keyword>
<dbReference type="EMBL" id="JACMSC010000010">
    <property type="protein sequence ID" value="KAG6503898.1"/>
    <property type="molecule type" value="Genomic_DNA"/>
</dbReference>
<feature type="transmembrane region" description="Helical" evidence="11">
    <location>
        <begin position="44"/>
        <end position="69"/>
    </location>
</feature>
<evidence type="ECO:0000256" key="8">
    <source>
        <dbReference type="ARBA" id="ARBA00022833"/>
    </source>
</evidence>
<dbReference type="Pfam" id="PF13639">
    <property type="entry name" value="zf-RING_2"/>
    <property type="match status" value="1"/>
</dbReference>
<dbReference type="GO" id="GO:0016567">
    <property type="term" value="P:protein ubiquitination"/>
    <property type="evidence" value="ECO:0007669"/>
    <property type="project" value="UniProtKB-UniPathway"/>
</dbReference>
<comment type="pathway">
    <text evidence="2">Protein modification; protein ubiquitination.</text>
</comment>
<evidence type="ECO:0000256" key="11">
    <source>
        <dbReference type="SAM" id="Phobius"/>
    </source>
</evidence>
<organism evidence="13 14">
    <name type="scientific">Zingiber officinale</name>
    <name type="common">Ginger</name>
    <name type="synonym">Amomum zingiber</name>
    <dbReference type="NCBI Taxonomy" id="94328"/>
    <lineage>
        <taxon>Eukaryota</taxon>
        <taxon>Viridiplantae</taxon>
        <taxon>Streptophyta</taxon>
        <taxon>Embryophyta</taxon>
        <taxon>Tracheophyta</taxon>
        <taxon>Spermatophyta</taxon>
        <taxon>Magnoliopsida</taxon>
        <taxon>Liliopsida</taxon>
        <taxon>Zingiberales</taxon>
        <taxon>Zingiberaceae</taxon>
        <taxon>Zingiber</taxon>
    </lineage>
</organism>
<evidence type="ECO:0000256" key="4">
    <source>
        <dbReference type="ARBA" id="ARBA00022679"/>
    </source>
</evidence>
<dbReference type="EC" id="2.3.2.27" evidence="3"/>
<keyword evidence="5" id="KW-0479">Metal-binding</keyword>
<feature type="region of interest" description="Disordered" evidence="10">
    <location>
        <begin position="297"/>
        <end position="334"/>
    </location>
</feature>
<dbReference type="GO" id="GO:0061630">
    <property type="term" value="F:ubiquitin protein ligase activity"/>
    <property type="evidence" value="ECO:0007669"/>
    <property type="project" value="UniProtKB-EC"/>
</dbReference>
<feature type="compositionally biased region" description="Basic and acidic residues" evidence="10">
    <location>
        <begin position="184"/>
        <end position="198"/>
    </location>
</feature>
<evidence type="ECO:0000313" key="13">
    <source>
        <dbReference type="EMBL" id="KAG6503898.1"/>
    </source>
</evidence>
<dbReference type="CDD" id="cd16461">
    <property type="entry name" value="RING-H2_EL5-like"/>
    <property type="match status" value="1"/>
</dbReference>
<dbReference type="AlphaFoldDB" id="A0A8J5GA40"/>
<reference evidence="13 14" key="1">
    <citation type="submission" date="2020-08" db="EMBL/GenBank/DDBJ databases">
        <title>Plant Genome Project.</title>
        <authorList>
            <person name="Zhang R.-G."/>
        </authorList>
    </citation>
    <scope>NUCLEOTIDE SEQUENCE [LARGE SCALE GENOMIC DNA]</scope>
    <source>
        <tissue evidence="13">Rhizome</tissue>
    </source>
</reference>
<accession>A0A8J5GA40</accession>
<keyword evidence="11" id="KW-1133">Transmembrane helix</keyword>
<keyword evidence="11" id="KW-0812">Transmembrane</keyword>
<comment type="catalytic activity">
    <reaction evidence="1">
        <text>S-ubiquitinyl-[E2 ubiquitin-conjugating enzyme]-L-cysteine + [acceptor protein]-L-lysine = [E2 ubiquitin-conjugating enzyme]-L-cysteine + N(6)-ubiquitinyl-[acceptor protein]-L-lysine.</text>
        <dbReference type="EC" id="2.3.2.27"/>
    </reaction>
</comment>